<organism evidence="1 2">
    <name type="scientific">Zygotorulaspora mrakii</name>
    <name type="common">Zygosaccharomyces mrakii</name>
    <dbReference type="NCBI Taxonomy" id="42260"/>
    <lineage>
        <taxon>Eukaryota</taxon>
        <taxon>Fungi</taxon>
        <taxon>Dikarya</taxon>
        <taxon>Ascomycota</taxon>
        <taxon>Saccharomycotina</taxon>
        <taxon>Saccharomycetes</taxon>
        <taxon>Saccharomycetales</taxon>
        <taxon>Saccharomycetaceae</taxon>
        <taxon>Zygotorulaspora</taxon>
    </lineage>
</organism>
<dbReference type="AlphaFoldDB" id="A0A7H9AV79"/>
<dbReference type="KEGG" id="zmk:HG535_0A01150"/>
<dbReference type="GeneID" id="59233812"/>
<gene>
    <name evidence="1" type="ORF">HG535_0A01150</name>
</gene>
<name>A0A7H9AV79_ZYGMR</name>
<proteinExistence type="predicted"/>
<dbReference type="RefSeq" id="XP_037141904.1">
    <property type="nucleotide sequence ID" value="XM_037286009.1"/>
</dbReference>
<sequence>MSPRTSNGDLNDAMDELLNLEEKFYKEGYEEGLAVKAKDNFRQGKQYGLQVGLQRFLLLGEIEGYIDVIAAQNIDNTSLSKNIEIVRSLLRGLRFDNSDETVADFDSRVLKIKNKFRTILLVLNRKQNYGFKDSIIFDMLDKTSSSLGGTLKAYVEDGIGTDDVSFNGKQQDW</sequence>
<dbReference type="PANTHER" id="PTHR28532:SF1">
    <property type="entry name" value="ORAL CANCER OVEREXPRESSED 1"/>
    <property type="match status" value="1"/>
</dbReference>
<dbReference type="EMBL" id="CP058604">
    <property type="protein sequence ID" value="QLG70176.1"/>
    <property type="molecule type" value="Genomic_DNA"/>
</dbReference>
<dbReference type="InterPro" id="IPR052436">
    <property type="entry name" value="LTO1_adapter"/>
</dbReference>
<reference evidence="1 2" key="1">
    <citation type="submission" date="2020-07" db="EMBL/GenBank/DDBJ databases">
        <title>The yeast mating-type switching endonuclease HO is a domesticated member of an unorthodox homing genetic element family.</title>
        <authorList>
            <person name="Coughlan A.Y."/>
            <person name="Lombardi L."/>
            <person name="Braun-Galleani S."/>
            <person name="Martos A.R."/>
            <person name="Galeote V."/>
            <person name="Bigey F."/>
            <person name="Dequin S."/>
            <person name="Byrne K.P."/>
            <person name="Wolfe K.H."/>
        </authorList>
    </citation>
    <scope>NUCLEOTIDE SEQUENCE [LARGE SCALE GENOMIC DNA]</scope>
    <source>
        <strain evidence="1 2">NRRL Y-6702</strain>
    </source>
</reference>
<evidence type="ECO:0000313" key="1">
    <source>
        <dbReference type="EMBL" id="QLG70176.1"/>
    </source>
</evidence>
<dbReference type="PANTHER" id="PTHR28532">
    <property type="entry name" value="GEO13458P1"/>
    <property type="match status" value="1"/>
</dbReference>
<evidence type="ECO:0000313" key="2">
    <source>
        <dbReference type="Proteomes" id="UP000509704"/>
    </source>
</evidence>
<protein>
    <submittedName>
        <fullName evidence="1">Uncharacterized protein</fullName>
    </submittedName>
</protein>
<dbReference type="OrthoDB" id="48036at2759"/>
<accession>A0A7H9AV79</accession>
<dbReference type="Proteomes" id="UP000509704">
    <property type="component" value="Chromosome 1"/>
</dbReference>
<keyword evidence="2" id="KW-1185">Reference proteome</keyword>